<feature type="domain" description="Metalloprotease TldD/E central" evidence="4">
    <location>
        <begin position="112"/>
        <end position="216"/>
    </location>
</feature>
<evidence type="ECO:0000256" key="1">
    <source>
        <dbReference type="ARBA" id="ARBA00005836"/>
    </source>
</evidence>
<dbReference type="EMBL" id="FMYV01000013">
    <property type="protein sequence ID" value="SDC92112.1"/>
    <property type="molecule type" value="Genomic_DNA"/>
</dbReference>
<reference evidence="5 6" key="1">
    <citation type="submission" date="2016-10" db="EMBL/GenBank/DDBJ databases">
        <authorList>
            <person name="de Groot N.N."/>
        </authorList>
    </citation>
    <scope>NUCLEOTIDE SEQUENCE [LARGE SCALE GENOMIC DNA]</scope>
    <source>
        <strain evidence="5 6">WG14</strain>
    </source>
</reference>
<evidence type="ECO:0000259" key="3">
    <source>
        <dbReference type="Pfam" id="PF19289"/>
    </source>
</evidence>
<keyword evidence="6" id="KW-1185">Reference proteome</keyword>
<dbReference type="Proteomes" id="UP000199322">
    <property type="component" value="Unassembled WGS sequence"/>
</dbReference>
<dbReference type="GO" id="GO:0008237">
    <property type="term" value="F:metallopeptidase activity"/>
    <property type="evidence" value="ECO:0007669"/>
    <property type="project" value="InterPro"/>
</dbReference>
<proteinExistence type="inferred from homology"/>
<dbReference type="InterPro" id="IPR002510">
    <property type="entry name" value="Metalloprtase-TldD/E_N"/>
</dbReference>
<dbReference type="PANTHER" id="PTHR43421">
    <property type="entry name" value="METALLOPROTEASE PMBA"/>
    <property type="match status" value="1"/>
</dbReference>
<dbReference type="SUPFAM" id="SSF111283">
    <property type="entry name" value="Putative modulator of DNA gyrase, PmbA/TldD"/>
    <property type="match status" value="1"/>
</dbReference>
<dbReference type="InterPro" id="IPR036059">
    <property type="entry name" value="TldD/PmbA_sf"/>
</dbReference>
<dbReference type="GO" id="GO:0006508">
    <property type="term" value="P:proteolysis"/>
    <property type="evidence" value="ECO:0007669"/>
    <property type="project" value="InterPro"/>
</dbReference>
<feature type="domain" description="Metalloprotease TldD/E C-terminal" evidence="3">
    <location>
        <begin position="223"/>
        <end position="440"/>
    </location>
</feature>
<sequence>MKERINKVLNYINEQGFEGQINVFSNKSKKVSFSNGKLEELTEGEKGNAGIKIISENGRVSNSMTNVLEEVELMKAAEKAISMAKYSEKDENNGISNDKEFTYIDWAYDEDTKELEIDEIIELAENMEKSAREYDERIKFVRGAEFSTNLTKVIFANTNDVYKHANYTTSSASIMLAAVDGDKSSMGFDFEISQSYRLIDTNKIVKNAAEKALAGLEAKILNSGRYNIILSPFTSAQLIGIVFSSLSGENVYKGKSFFKDKKGEKVASSKLTLIHDPMNGSAPIICSFDNEGTNTSRYPFIEKGVLKNYAHNIYSANALGEEPKGNAFASSNSPIPSISTINMHALTTTTKKKILKQEKALYIENIMGLHTADPVSGRFSVQISGRILENGEFSGSFRGMTLAGTIPELLENIDDISSDFKYTGSISGSTMLIKNMSVGGK</sequence>
<feature type="domain" description="Metalloprotease TldD/E N-terminal" evidence="2">
    <location>
        <begin position="26"/>
        <end position="84"/>
    </location>
</feature>
<dbReference type="STRING" id="28234.SAMN04488588_2087"/>
<dbReference type="Pfam" id="PF19289">
    <property type="entry name" value="PmbA_TldD_3rd"/>
    <property type="match status" value="1"/>
</dbReference>
<accession>A0A1G6QHZ4</accession>
<dbReference type="AlphaFoldDB" id="A0A1G6QHZ4"/>
<dbReference type="PANTHER" id="PTHR43421:SF1">
    <property type="entry name" value="METALLOPROTEASE PMBA"/>
    <property type="match status" value="1"/>
</dbReference>
<dbReference type="Gene3D" id="3.30.2290.10">
    <property type="entry name" value="PmbA/TldD superfamily"/>
    <property type="match status" value="1"/>
</dbReference>
<protein>
    <submittedName>
        <fullName evidence="5">PmbA protein</fullName>
    </submittedName>
</protein>
<dbReference type="RefSeq" id="WP_091405727.1">
    <property type="nucleotide sequence ID" value="NZ_FMYV01000013.1"/>
</dbReference>
<evidence type="ECO:0000313" key="5">
    <source>
        <dbReference type="EMBL" id="SDC92112.1"/>
    </source>
</evidence>
<dbReference type="InterPro" id="IPR047657">
    <property type="entry name" value="PmbA"/>
</dbReference>
<comment type="similarity">
    <text evidence="1">Belongs to the peptidase U62 family.</text>
</comment>
<dbReference type="Pfam" id="PF19290">
    <property type="entry name" value="PmbA_TldD_2nd"/>
    <property type="match status" value="1"/>
</dbReference>
<evidence type="ECO:0000259" key="2">
    <source>
        <dbReference type="Pfam" id="PF01523"/>
    </source>
</evidence>
<dbReference type="InterPro" id="IPR045569">
    <property type="entry name" value="Metalloprtase-TldD/E_C"/>
</dbReference>
<dbReference type="InterPro" id="IPR035068">
    <property type="entry name" value="TldD/PmbA_N"/>
</dbReference>
<dbReference type="GO" id="GO:0005829">
    <property type="term" value="C:cytosol"/>
    <property type="evidence" value="ECO:0007669"/>
    <property type="project" value="TreeGrafter"/>
</dbReference>
<evidence type="ECO:0000259" key="4">
    <source>
        <dbReference type="Pfam" id="PF19290"/>
    </source>
</evidence>
<name>A0A1G6QHZ4_9BACT</name>
<organism evidence="5 6">
    <name type="scientific">Geotoga petraea</name>
    <dbReference type="NCBI Taxonomy" id="28234"/>
    <lineage>
        <taxon>Bacteria</taxon>
        <taxon>Thermotogati</taxon>
        <taxon>Thermotogota</taxon>
        <taxon>Thermotogae</taxon>
        <taxon>Petrotogales</taxon>
        <taxon>Petrotogaceae</taxon>
        <taxon>Geotoga</taxon>
    </lineage>
</organism>
<gene>
    <name evidence="5" type="ORF">SAMN04488588_2087</name>
</gene>
<evidence type="ECO:0000313" key="6">
    <source>
        <dbReference type="Proteomes" id="UP000199322"/>
    </source>
</evidence>
<dbReference type="InterPro" id="IPR045570">
    <property type="entry name" value="Metalloprtase-TldD/E_cen_dom"/>
</dbReference>
<dbReference type="Pfam" id="PF01523">
    <property type="entry name" value="PmbA_TldD_1st"/>
    <property type="match status" value="1"/>
</dbReference>